<keyword evidence="6" id="KW-0547">Nucleotide-binding</keyword>
<evidence type="ECO:0000256" key="7">
    <source>
        <dbReference type="ARBA" id="ARBA00022777"/>
    </source>
</evidence>
<dbReference type="GO" id="GO:0005524">
    <property type="term" value="F:ATP binding"/>
    <property type="evidence" value="ECO:0007669"/>
    <property type="project" value="UniProtKB-KW"/>
</dbReference>
<evidence type="ECO:0000313" key="13">
    <source>
        <dbReference type="EMBL" id="GFY92504.1"/>
    </source>
</evidence>
<dbReference type="InterPro" id="IPR011009">
    <property type="entry name" value="Kinase-like_dom_sf"/>
</dbReference>
<comment type="subcellular location">
    <subcellularLocation>
        <location evidence="1">Membrane</location>
        <topology evidence="1">Single-pass membrane protein</topology>
    </subcellularLocation>
</comment>
<evidence type="ECO:0000256" key="12">
    <source>
        <dbReference type="SAM" id="SignalP"/>
    </source>
</evidence>
<evidence type="ECO:0000256" key="6">
    <source>
        <dbReference type="ARBA" id="ARBA00022741"/>
    </source>
</evidence>
<dbReference type="Gene3D" id="3.30.200.20">
    <property type="entry name" value="Phosphorylase Kinase, domain 1"/>
    <property type="match status" value="1"/>
</dbReference>
<keyword evidence="4" id="KW-0808">Transferase</keyword>
<protein>
    <recommendedName>
        <fullName evidence="2">non-specific serine/threonine protein kinase</fullName>
        <ecNumber evidence="2">2.7.11.1</ecNumber>
    </recommendedName>
</protein>
<gene>
    <name evidence="13" type="ORF">Acr_08g0009000</name>
</gene>
<evidence type="ECO:0000313" key="14">
    <source>
        <dbReference type="Proteomes" id="UP000585474"/>
    </source>
</evidence>
<dbReference type="PANTHER" id="PTHR47984:SF22">
    <property type="entry name" value="OS03G0125600 PROTEIN"/>
    <property type="match status" value="1"/>
</dbReference>
<keyword evidence="12" id="KW-0732">Signal</keyword>
<comment type="caution">
    <text evidence="13">The sequence shown here is derived from an EMBL/GenBank/DDBJ whole genome shotgun (WGS) entry which is preliminary data.</text>
</comment>
<feature type="compositionally biased region" description="Basic and acidic residues" evidence="11">
    <location>
        <begin position="249"/>
        <end position="266"/>
    </location>
</feature>
<dbReference type="PANTHER" id="PTHR47984">
    <property type="entry name" value="OS01G0323000 PROTEIN"/>
    <property type="match status" value="1"/>
</dbReference>
<keyword evidence="7 13" id="KW-0418">Kinase</keyword>
<evidence type="ECO:0000256" key="2">
    <source>
        <dbReference type="ARBA" id="ARBA00012513"/>
    </source>
</evidence>
<name>A0A7J0F1F5_9ERIC</name>
<keyword evidence="8" id="KW-0067">ATP-binding</keyword>
<dbReference type="Gene3D" id="1.10.510.10">
    <property type="entry name" value="Transferase(Phosphotransferase) domain 1"/>
    <property type="match status" value="1"/>
</dbReference>
<keyword evidence="9" id="KW-1133">Transmembrane helix</keyword>
<evidence type="ECO:0000256" key="9">
    <source>
        <dbReference type="ARBA" id="ARBA00022989"/>
    </source>
</evidence>
<sequence>MFLLSLCFISIHLRRQVKLSSSAAEGSRQRCRRRSCTTPPCQSSRSTLGRQSTWWCSRIKLREQDRRWGACGGGAIPEAKHLGWGWVYTLRELEAAMNGLSDGNVISEGGYGIVYRNVLANHTLVVVKNLLNNRVEKGFKVGVEAIGRVRHKNLVKLLGYCGEGTYRLSYLHKGLEPKVVHRDIKTSNMLLHRHWNPKVNLVDWLKTMVGNRKSEEVVNPKLSEMPASKALKRVLLERRIVRGPSRSQQDFKEENPVVSKAGEDKQVGQPWPSLEMGSRILVSPSMMPWDIGHEFTSKLARDVSKEVDVISETTEEVTIFDRNLKESQLYYSIVKTLDVIGVVAGLRHEHLGPIFIELNSPINRKYPRKDLGALRRRALFRCGSVWVSNLPHRPWFLPLQGIAAAFQSRKSAEGLSLLVDGSFVKKCKQESRATLSAFGSKRMKAGHEIPGTSLTADGLVKEDGMGVTENERDHPAFGN</sequence>
<feature type="region of interest" description="Disordered" evidence="11">
    <location>
        <begin position="245"/>
        <end position="269"/>
    </location>
</feature>
<dbReference type="EMBL" id="BJWL01000008">
    <property type="protein sequence ID" value="GFY92504.1"/>
    <property type="molecule type" value="Genomic_DNA"/>
</dbReference>
<dbReference type="GO" id="GO:0004674">
    <property type="term" value="F:protein serine/threonine kinase activity"/>
    <property type="evidence" value="ECO:0007669"/>
    <property type="project" value="UniProtKB-EC"/>
</dbReference>
<organism evidence="13 14">
    <name type="scientific">Actinidia rufa</name>
    <dbReference type="NCBI Taxonomy" id="165716"/>
    <lineage>
        <taxon>Eukaryota</taxon>
        <taxon>Viridiplantae</taxon>
        <taxon>Streptophyta</taxon>
        <taxon>Embryophyta</taxon>
        <taxon>Tracheophyta</taxon>
        <taxon>Spermatophyta</taxon>
        <taxon>Magnoliopsida</taxon>
        <taxon>eudicotyledons</taxon>
        <taxon>Gunneridae</taxon>
        <taxon>Pentapetalae</taxon>
        <taxon>asterids</taxon>
        <taxon>Ericales</taxon>
        <taxon>Actinidiaceae</taxon>
        <taxon>Actinidia</taxon>
    </lineage>
</organism>
<evidence type="ECO:0000256" key="8">
    <source>
        <dbReference type="ARBA" id="ARBA00022840"/>
    </source>
</evidence>
<dbReference type="Proteomes" id="UP000585474">
    <property type="component" value="Unassembled WGS sequence"/>
</dbReference>
<feature type="chain" id="PRO_5029539694" description="non-specific serine/threonine protein kinase" evidence="12">
    <location>
        <begin position="20"/>
        <end position="479"/>
    </location>
</feature>
<dbReference type="EC" id="2.7.11.1" evidence="2"/>
<keyword evidence="14" id="KW-1185">Reference proteome</keyword>
<reference evidence="13 14" key="1">
    <citation type="submission" date="2019-07" db="EMBL/GenBank/DDBJ databases">
        <title>De Novo Assembly of kiwifruit Actinidia rufa.</title>
        <authorList>
            <person name="Sugita-Konishi S."/>
            <person name="Sato K."/>
            <person name="Mori E."/>
            <person name="Abe Y."/>
            <person name="Kisaki G."/>
            <person name="Hamano K."/>
            <person name="Suezawa K."/>
            <person name="Otani M."/>
            <person name="Fukuda T."/>
            <person name="Manabe T."/>
            <person name="Gomi K."/>
            <person name="Tabuchi M."/>
            <person name="Akimitsu K."/>
            <person name="Kataoka I."/>
        </authorList>
    </citation>
    <scope>NUCLEOTIDE SEQUENCE [LARGE SCALE GENOMIC DNA]</scope>
    <source>
        <strain evidence="14">cv. Fuchu</strain>
    </source>
</reference>
<keyword evidence="10" id="KW-0472">Membrane</keyword>
<dbReference type="OrthoDB" id="4062651at2759"/>
<dbReference type="InterPro" id="IPR052232">
    <property type="entry name" value="RLK_Ser/Thr-Kinase"/>
</dbReference>
<proteinExistence type="predicted"/>
<evidence type="ECO:0000256" key="1">
    <source>
        <dbReference type="ARBA" id="ARBA00004167"/>
    </source>
</evidence>
<evidence type="ECO:0000256" key="11">
    <source>
        <dbReference type="SAM" id="MobiDB-lite"/>
    </source>
</evidence>
<evidence type="ECO:0000256" key="5">
    <source>
        <dbReference type="ARBA" id="ARBA00022692"/>
    </source>
</evidence>
<evidence type="ECO:0000256" key="4">
    <source>
        <dbReference type="ARBA" id="ARBA00022679"/>
    </source>
</evidence>
<dbReference type="GO" id="GO:0016020">
    <property type="term" value="C:membrane"/>
    <property type="evidence" value="ECO:0007669"/>
    <property type="project" value="UniProtKB-SubCell"/>
</dbReference>
<accession>A0A7J0F1F5</accession>
<dbReference type="AlphaFoldDB" id="A0A7J0F1F5"/>
<feature type="signal peptide" evidence="12">
    <location>
        <begin position="1"/>
        <end position="19"/>
    </location>
</feature>
<keyword evidence="5" id="KW-0812">Transmembrane</keyword>
<evidence type="ECO:0000256" key="10">
    <source>
        <dbReference type="ARBA" id="ARBA00023136"/>
    </source>
</evidence>
<dbReference type="SUPFAM" id="SSF56112">
    <property type="entry name" value="Protein kinase-like (PK-like)"/>
    <property type="match status" value="1"/>
</dbReference>
<keyword evidence="3" id="KW-0597">Phosphoprotein</keyword>
<evidence type="ECO:0000256" key="3">
    <source>
        <dbReference type="ARBA" id="ARBA00022553"/>
    </source>
</evidence>